<proteinExistence type="predicted"/>
<protein>
    <submittedName>
        <fullName evidence="1">Putative TetR family transcriptional regulator</fullName>
    </submittedName>
</protein>
<organism evidence="1 2">
    <name type="scientific">Tetragenococcus halophilus subsp. halophilus</name>
    <dbReference type="NCBI Taxonomy" id="1513897"/>
    <lineage>
        <taxon>Bacteria</taxon>
        <taxon>Bacillati</taxon>
        <taxon>Bacillota</taxon>
        <taxon>Bacilli</taxon>
        <taxon>Lactobacillales</taxon>
        <taxon>Enterococcaceae</taxon>
        <taxon>Tetragenococcus</taxon>
    </lineage>
</organism>
<sequence>MQIKKLPTFSFFVFFASDIIEFIEIYISDDTYTKEDFVKQIIPLLEGMYK</sequence>
<reference evidence="1 2" key="1">
    <citation type="submission" date="2016-05" db="EMBL/GenBank/DDBJ databases">
        <title>Whole genome sequencing of Tetragenococcus halophilus subsp. halophilus NISL 7118.</title>
        <authorList>
            <person name="Shiwa Y."/>
            <person name="Nishimura I."/>
            <person name="Yoshikawa H."/>
            <person name="Koyama Y."/>
            <person name="Oguma T."/>
        </authorList>
    </citation>
    <scope>NUCLEOTIDE SEQUENCE [LARGE SCALE GENOMIC DNA]</scope>
    <source>
        <strain evidence="1 2">NISL 7118</strain>
    </source>
</reference>
<evidence type="ECO:0000313" key="1">
    <source>
        <dbReference type="EMBL" id="GBD68951.1"/>
    </source>
</evidence>
<dbReference type="EMBL" id="BDEC01000076">
    <property type="protein sequence ID" value="GBD68951.1"/>
    <property type="molecule type" value="Genomic_DNA"/>
</dbReference>
<dbReference type="RefSeq" id="WP_156768843.1">
    <property type="nucleotide sequence ID" value="NZ_BDEB01000142.1"/>
</dbReference>
<dbReference type="AlphaFoldDB" id="A0A2H6DL71"/>
<accession>A0A2H6DL71</accession>
<dbReference type="Proteomes" id="UP000236214">
    <property type="component" value="Unassembled WGS sequence"/>
</dbReference>
<name>A0A2H6DL71_TETHA</name>
<comment type="caution">
    <text evidence="1">The sequence shown here is derived from an EMBL/GenBank/DDBJ whole genome shotgun (WGS) entry which is preliminary data.</text>
</comment>
<gene>
    <name evidence="1" type="ORF">TEHN7118_1757</name>
</gene>
<dbReference type="GeneID" id="64055286"/>
<keyword evidence="2" id="KW-1185">Reference proteome</keyword>
<evidence type="ECO:0000313" key="2">
    <source>
        <dbReference type="Proteomes" id="UP000236214"/>
    </source>
</evidence>